<dbReference type="Pfam" id="PF11864">
    <property type="entry name" value="DUF3384"/>
    <property type="match status" value="1"/>
</dbReference>
<dbReference type="InterPro" id="IPR000331">
    <property type="entry name" value="Rap/Ran_GAP_dom"/>
</dbReference>
<name>A0AAN7SXH7_9EURO</name>
<dbReference type="Proteomes" id="UP001309876">
    <property type="component" value="Unassembled WGS sequence"/>
</dbReference>
<feature type="compositionally biased region" description="Polar residues" evidence="2">
    <location>
        <begin position="1"/>
        <end position="30"/>
    </location>
</feature>
<dbReference type="GO" id="GO:0005634">
    <property type="term" value="C:nucleus"/>
    <property type="evidence" value="ECO:0007669"/>
    <property type="project" value="InterPro"/>
</dbReference>
<dbReference type="InterPro" id="IPR024584">
    <property type="entry name" value="Tuberin_N"/>
</dbReference>
<dbReference type="SUPFAM" id="SSF111347">
    <property type="entry name" value="Rap/Ran-GAP"/>
    <property type="match status" value="1"/>
</dbReference>
<keyword evidence="1" id="KW-0343">GTPase activation</keyword>
<gene>
    <name evidence="4" type="primary">TSC2</name>
    <name evidence="4" type="ORF">LTR05_007055</name>
</gene>
<comment type="caution">
    <text evidence="4">The sequence shown here is derived from an EMBL/GenBank/DDBJ whole genome shotgun (WGS) entry which is preliminary data.</text>
</comment>
<dbReference type="InterPro" id="IPR035974">
    <property type="entry name" value="Rap/Ran-GAP_sf"/>
</dbReference>
<proteinExistence type="predicted"/>
<dbReference type="PANTHER" id="PTHR10063:SF0">
    <property type="entry name" value="TUBERIN"/>
    <property type="match status" value="1"/>
</dbReference>
<sequence length="1380" mass="155998">MSVGHQLNGTTSRSASKSNISDTSSQSDQKYQPPFVSPHDLEDDVHQYDHSGHELRAWLSSFGDLDHRSDGTRTDVSRRFRLDEYHYPLEEPYSMLPMLASQLRLWFDNRVSNAQERSDVVWLLHYISDYIELGHVSLDADEVCGLCTQLLYVCYEARYPQQIEGCLAIFLSIAKAGHFPRKCLKEVLAALSSAVVILEKPLARLPECVQILASGPLAKDTIFALYSQMLAVTRNHDEEEDSRNTDMSRKLASARGAARHLSRLLEVTVPEGGHIIDVPQLLQTIRQMAEAKFIRLATEILVLLYHLLRSSRVEELVQAQHTFAILLDIFDVCRDSTIVPDLFDSTSKSKSRQEENIARERRYKKDLDKSATEFLGALSLVLPQMETDHASRAWRHIRAGDYLRAEARAGAIQYIREQKICIPGQNANWYEELQLLIARVLIGNPSHRSDVDMERALYDGEQVSDGFIAEQALLRMRQRIEVLHLCMGAIRSCPFQTDETAQELPATMTPLEAGAQALQKLLTIVNSEPTGEVVRVFLDELIDLCTSSTDGSEPPYASVIIEALLHSTLTNAPADNTAGSVYCKSTEALRSIFVQSLATTTNVPNQVFQALLQIADYQKSGTIYIERSSGSAYMASALCKTDESLRAMFSETDTDNQDLRGRSRKMLEKQLWMYPREAELVETWLLPENPTVHIKGIGGAHNEHDLDIADWIYLIHTNLLNDKDWETYSYAIVHFGSQLINTCLFEQSQEYLASLRGFLAGRVREKASMFEPPKDTGLDRDDVALCVYHILERLIPYAKMQPPSQNYESSRRGVDLVRAFRAGIGENLYEGTARSCIHALSLCCFETPEAIGTEYPSIVTAMMQKISQPHLLVHILEFLAQVARLPHLHRHFMDDEIKQIFGICISALNRLRSTEVTNTMDQKRISAHARTKGGLLTPYRAAMLKEEGLTQYSCALAYHTMIFWFLSIPLPRRNEKIKDIIPPLIRTDPHGQGNIDQQTVVLIDMMQRTAFSDLADTARDESFSGDDYERTTFIDGNAIITIETHRTNGRSQITKRQASGTTHAVFTPLVQELTSHHDRAFRDFPDRARPSHTFLNMIGSAIPIALPEQPLKLNPNESYVSRGMSVLDRTPVVDSHAIGVIILKNGQMKESEYLANTTGTPAFESFLDSIGTRVSLHPPVQFIPFNLIPSNEDGPNDGDETVAWRDRINEIVYQVSSLMPNTEDEWQTRKKSHLGNCNVLIIFNQSNKPWKWEQFQSQVTMVNIVITPVNWVSNQQNSDDVEHEFFTVEVLTKGEHQNISAAAEKKVVSRTTLAQLVRLLALNANIFSGCAKNESIGDAEFPSAWRSRLQQIVQLKERTQQRVLDNEDTLAKRYDFNRWT</sequence>
<dbReference type="GO" id="GO:0033596">
    <property type="term" value="C:TSC1-TSC2 complex"/>
    <property type="evidence" value="ECO:0007669"/>
    <property type="project" value="TreeGrafter"/>
</dbReference>
<feature type="region of interest" description="Disordered" evidence="2">
    <location>
        <begin position="1"/>
        <end position="43"/>
    </location>
</feature>
<dbReference type="SUPFAM" id="SSF48371">
    <property type="entry name" value="ARM repeat"/>
    <property type="match status" value="1"/>
</dbReference>
<dbReference type="PANTHER" id="PTHR10063">
    <property type="entry name" value="TUBERIN"/>
    <property type="match status" value="1"/>
</dbReference>
<dbReference type="GO" id="GO:0032007">
    <property type="term" value="P:negative regulation of TOR signaling"/>
    <property type="evidence" value="ECO:0007669"/>
    <property type="project" value="TreeGrafter"/>
</dbReference>
<evidence type="ECO:0000313" key="5">
    <source>
        <dbReference type="Proteomes" id="UP001309876"/>
    </source>
</evidence>
<dbReference type="InterPro" id="IPR018515">
    <property type="entry name" value="Tuberin-type_domain"/>
</dbReference>
<dbReference type="PROSITE" id="PS50085">
    <property type="entry name" value="RAPGAP"/>
    <property type="match status" value="1"/>
</dbReference>
<dbReference type="EMBL" id="JAVRRJ010000007">
    <property type="protein sequence ID" value="KAK5083171.1"/>
    <property type="molecule type" value="Genomic_DNA"/>
</dbReference>
<dbReference type="Gene3D" id="3.40.50.11210">
    <property type="entry name" value="Rap/Ran-GAP"/>
    <property type="match status" value="1"/>
</dbReference>
<evidence type="ECO:0000256" key="2">
    <source>
        <dbReference type="SAM" id="MobiDB-lite"/>
    </source>
</evidence>
<accession>A0AAN7SXH7</accession>
<protein>
    <submittedName>
        <fullName evidence="4">Tuberous sclerosis 2-like protein</fullName>
    </submittedName>
</protein>
<dbReference type="Pfam" id="PF02145">
    <property type="entry name" value="Rap_GAP"/>
    <property type="match status" value="1"/>
</dbReference>
<evidence type="ECO:0000259" key="3">
    <source>
        <dbReference type="PROSITE" id="PS50085"/>
    </source>
</evidence>
<dbReference type="Pfam" id="PF03542">
    <property type="entry name" value="Tuberin"/>
    <property type="match status" value="1"/>
</dbReference>
<dbReference type="GO" id="GO:0005096">
    <property type="term" value="F:GTPase activator activity"/>
    <property type="evidence" value="ECO:0007669"/>
    <property type="project" value="UniProtKB-KW"/>
</dbReference>
<keyword evidence="5" id="KW-1185">Reference proteome</keyword>
<organism evidence="4 5">
    <name type="scientific">Lithohypha guttulata</name>
    <dbReference type="NCBI Taxonomy" id="1690604"/>
    <lineage>
        <taxon>Eukaryota</taxon>
        <taxon>Fungi</taxon>
        <taxon>Dikarya</taxon>
        <taxon>Ascomycota</taxon>
        <taxon>Pezizomycotina</taxon>
        <taxon>Eurotiomycetes</taxon>
        <taxon>Chaetothyriomycetidae</taxon>
        <taxon>Chaetothyriales</taxon>
        <taxon>Trichomeriaceae</taxon>
        <taxon>Lithohypha</taxon>
    </lineage>
</organism>
<dbReference type="InterPro" id="IPR027107">
    <property type="entry name" value="Tuberin/Ral-act_asu"/>
</dbReference>
<evidence type="ECO:0000256" key="1">
    <source>
        <dbReference type="ARBA" id="ARBA00022468"/>
    </source>
</evidence>
<reference evidence="4 5" key="1">
    <citation type="submission" date="2023-08" db="EMBL/GenBank/DDBJ databases">
        <title>Black Yeasts Isolated from many extreme environments.</title>
        <authorList>
            <person name="Coleine C."/>
            <person name="Stajich J.E."/>
            <person name="Selbmann L."/>
        </authorList>
    </citation>
    <scope>NUCLEOTIDE SEQUENCE [LARGE SCALE GENOMIC DNA]</scope>
    <source>
        <strain evidence="4 5">CCFEE 5910</strain>
    </source>
</reference>
<dbReference type="InterPro" id="IPR016024">
    <property type="entry name" value="ARM-type_fold"/>
</dbReference>
<dbReference type="GO" id="GO:0051056">
    <property type="term" value="P:regulation of small GTPase mediated signal transduction"/>
    <property type="evidence" value="ECO:0007669"/>
    <property type="project" value="InterPro"/>
</dbReference>
<evidence type="ECO:0000313" key="4">
    <source>
        <dbReference type="EMBL" id="KAK5083171.1"/>
    </source>
</evidence>
<feature type="domain" description="Rap-GAP" evidence="3">
    <location>
        <begin position="1124"/>
        <end position="1367"/>
    </location>
</feature>